<dbReference type="Proteomes" id="UP000176504">
    <property type="component" value="Unassembled WGS sequence"/>
</dbReference>
<evidence type="ECO:0000313" key="1">
    <source>
        <dbReference type="EMBL" id="OGC54767.1"/>
    </source>
</evidence>
<reference evidence="1 2" key="1">
    <citation type="journal article" date="2016" name="Nat. Commun.">
        <title>Thousands of microbial genomes shed light on interconnected biogeochemical processes in an aquifer system.</title>
        <authorList>
            <person name="Anantharaman K."/>
            <person name="Brown C.T."/>
            <person name="Hug L.A."/>
            <person name="Sharon I."/>
            <person name="Castelle C.J."/>
            <person name="Probst A.J."/>
            <person name="Thomas B.C."/>
            <person name="Singh A."/>
            <person name="Wilkins M.J."/>
            <person name="Karaoz U."/>
            <person name="Brodie E.L."/>
            <person name="Williams K.H."/>
            <person name="Hubbard S.S."/>
            <person name="Banfield J.F."/>
        </authorList>
    </citation>
    <scope>NUCLEOTIDE SEQUENCE [LARGE SCALE GENOMIC DNA]</scope>
</reference>
<gene>
    <name evidence="1" type="ORF">A3A78_05130</name>
</gene>
<name>A0A1F4VCB5_UNCKA</name>
<comment type="caution">
    <text evidence="1">The sequence shown here is derived from an EMBL/GenBank/DDBJ whole genome shotgun (WGS) entry which is preliminary data.</text>
</comment>
<evidence type="ECO:0008006" key="3">
    <source>
        <dbReference type="Google" id="ProtNLM"/>
    </source>
</evidence>
<evidence type="ECO:0000313" key="2">
    <source>
        <dbReference type="Proteomes" id="UP000176504"/>
    </source>
</evidence>
<proteinExistence type="predicted"/>
<protein>
    <recommendedName>
        <fullName evidence="3">Antitoxin</fullName>
    </recommendedName>
</protein>
<dbReference type="EMBL" id="MEVI01000005">
    <property type="protein sequence ID" value="OGC54767.1"/>
    <property type="molecule type" value="Genomic_DNA"/>
</dbReference>
<organism evidence="1 2">
    <name type="scientific">candidate division WWE3 bacterium RIFCSPLOWO2_01_FULL_41_18</name>
    <dbReference type="NCBI Taxonomy" id="1802625"/>
    <lineage>
        <taxon>Bacteria</taxon>
        <taxon>Katanobacteria</taxon>
    </lineage>
</organism>
<dbReference type="AlphaFoldDB" id="A0A1F4VCB5"/>
<accession>A0A1F4VCB5</accession>
<sequence length="93" mass="10840">MNLIISISKFRDNISEYLNEVSKGNKVIIKDEKRNIEIAEVISNKRFDKKSYEAVLRRTAGVLTSKSHPEWSTKNKVKDWIRKVRGESGRSFK</sequence>